<gene>
    <name evidence="2" type="ORF">HYW89_04355</name>
</gene>
<evidence type="ECO:0000256" key="1">
    <source>
        <dbReference type="SAM" id="Phobius"/>
    </source>
</evidence>
<keyword evidence="1" id="KW-0472">Membrane</keyword>
<reference evidence="2 3" key="1">
    <citation type="submission" date="2020-07" db="EMBL/GenBank/DDBJ databases">
        <title>Huge and variable diversity of episymbiotic CPR bacteria and DPANN archaea in groundwater ecosystems.</title>
        <authorList>
            <person name="He C.Y."/>
            <person name="Keren R."/>
            <person name="Whittaker M."/>
            <person name="Farag I.F."/>
            <person name="Doudna J."/>
            <person name="Cate J.H.D."/>
            <person name="Banfield J.F."/>
        </authorList>
    </citation>
    <scope>NUCLEOTIDE SEQUENCE [LARGE SCALE GENOMIC DNA]</scope>
    <source>
        <strain evidence="2">NC_groundwater_541_Ag_S-0.1um_46_50</strain>
    </source>
</reference>
<organism evidence="2 3">
    <name type="scientific">Candidatus Sungiibacteriota bacterium</name>
    <dbReference type="NCBI Taxonomy" id="2750080"/>
    <lineage>
        <taxon>Bacteria</taxon>
        <taxon>Candidatus Sungiibacteriota</taxon>
    </lineage>
</organism>
<evidence type="ECO:0000313" key="3">
    <source>
        <dbReference type="Proteomes" id="UP000595618"/>
    </source>
</evidence>
<dbReference type="EMBL" id="CP066690">
    <property type="protein sequence ID" value="QQG45201.1"/>
    <property type="molecule type" value="Genomic_DNA"/>
</dbReference>
<keyword evidence="1" id="KW-0812">Transmembrane</keyword>
<dbReference type="AlphaFoldDB" id="A0A7T5UR75"/>
<dbReference type="Proteomes" id="UP000595618">
    <property type="component" value="Chromosome"/>
</dbReference>
<feature type="transmembrane region" description="Helical" evidence="1">
    <location>
        <begin position="22"/>
        <end position="40"/>
    </location>
</feature>
<sequence>MRTVEIVVRNKDGKLFFYGDGIYFNFLSAFPFWGGELCLLRDGKIIDRARIDEHGTHAPTVCFLGLKSVGTYATTDLFVVQFQEGDLLKIEFLDTVGELRQWVINDFIDTEVWKRVKESGHTTPSYAVLELYAEEWERLCKEIKDKNIDTFEI</sequence>
<accession>A0A7T5UR75</accession>
<protein>
    <submittedName>
        <fullName evidence="2">Uncharacterized protein</fullName>
    </submittedName>
</protein>
<evidence type="ECO:0000313" key="2">
    <source>
        <dbReference type="EMBL" id="QQG45201.1"/>
    </source>
</evidence>
<proteinExistence type="predicted"/>
<name>A0A7T5UR75_9BACT</name>
<keyword evidence="1" id="KW-1133">Transmembrane helix</keyword>